<keyword evidence="4" id="KW-0547">Nucleotide-binding</keyword>
<gene>
    <name evidence="12" type="ORF">FGL95_30860</name>
</gene>
<dbReference type="PANTHER" id="PTHR45770">
    <property type="entry name" value="ATP-DEPENDENT 6-PHOSPHOFRUCTOKINASE 1"/>
    <property type="match status" value="1"/>
</dbReference>
<evidence type="ECO:0000259" key="11">
    <source>
        <dbReference type="Pfam" id="PF00365"/>
    </source>
</evidence>
<name>A0A848KVB0_9NOCA</name>
<evidence type="ECO:0000256" key="7">
    <source>
        <dbReference type="ARBA" id="ARBA00022842"/>
    </source>
</evidence>
<reference evidence="12 13" key="2">
    <citation type="submission" date="2020-06" db="EMBL/GenBank/DDBJ databases">
        <title>Antribacter stalactiti gen. nov., sp. nov., a new member of the family Nacardiaceae isolated from a cave.</title>
        <authorList>
            <person name="Kim I.S."/>
        </authorList>
    </citation>
    <scope>NUCLEOTIDE SEQUENCE [LARGE SCALE GENOMIC DNA]</scope>
    <source>
        <strain evidence="12 13">YC2-7</strain>
    </source>
</reference>
<protein>
    <submittedName>
        <fullName evidence="12">ATP-dependent 6-phosphofructokinase</fullName>
    </submittedName>
</protein>
<evidence type="ECO:0000256" key="6">
    <source>
        <dbReference type="ARBA" id="ARBA00022840"/>
    </source>
</evidence>
<dbReference type="InterPro" id="IPR022953">
    <property type="entry name" value="ATP_PFK"/>
</dbReference>
<evidence type="ECO:0000256" key="2">
    <source>
        <dbReference type="ARBA" id="ARBA00022679"/>
    </source>
</evidence>
<evidence type="ECO:0000256" key="3">
    <source>
        <dbReference type="ARBA" id="ARBA00022723"/>
    </source>
</evidence>
<evidence type="ECO:0000256" key="1">
    <source>
        <dbReference type="ARBA" id="ARBA00001946"/>
    </source>
</evidence>
<evidence type="ECO:0000256" key="10">
    <source>
        <dbReference type="ARBA" id="ARBA00048070"/>
    </source>
</evidence>
<dbReference type="AlphaFoldDB" id="A0A848KVB0"/>
<evidence type="ECO:0000256" key="9">
    <source>
        <dbReference type="ARBA" id="ARBA00038478"/>
    </source>
</evidence>
<organism evidence="12 13">
    <name type="scientific">Antrihabitans stalactiti</name>
    <dbReference type="NCBI Taxonomy" id="2584121"/>
    <lineage>
        <taxon>Bacteria</taxon>
        <taxon>Bacillati</taxon>
        <taxon>Actinomycetota</taxon>
        <taxon>Actinomycetes</taxon>
        <taxon>Mycobacteriales</taxon>
        <taxon>Nocardiaceae</taxon>
        <taxon>Antrihabitans</taxon>
    </lineage>
</organism>
<keyword evidence="13" id="KW-1185">Reference proteome</keyword>
<dbReference type="PIRSF" id="PIRSF000534">
    <property type="entry name" value="PPi_PFK_TP0108"/>
    <property type="match status" value="1"/>
</dbReference>
<keyword evidence="5 12" id="KW-0418">Kinase</keyword>
<proteinExistence type="inferred from homology"/>
<keyword evidence="6" id="KW-0067">ATP-binding</keyword>
<evidence type="ECO:0000256" key="4">
    <source>
        <dbReference type="ARBA" id="ARBA00022741"/>
    </source>
</evidence>
<sequence>MTLSPAEFEVAQLGERTVASPLSDTRFVAESDRVLFRDDLASLRSALENGVAPLSFELAGPRERIFFDPANVKCAIVTCGGLCPGLNDAVRAIVIGLRDKYGVDDVLGLRFGFEGLVESYGHKPVQLTRQRVGWIQERGGTVLGTSRGAQPATDMVDTLERLGIDVLFAVGGDGTLKGAHEVALEIRRRNLSIGVIGVPKTIDNDISFVETSFGFETAVAAARNATQAAYVEASGHRNGIGLVKLMGRDSGFIAGFAALADTHVGMCLIPESPFSLDGVVRAVLSRIELDGHAVVIVAEGAGQDLLAASDQSDASGNVRYGDIGVFLKEQIPKLARSNGVDVSLKYIDPSYMIRSLPANTRDAAFCQLLGFAAVDAGMAGKTDIVVGLWRRRFTHVPIPLAVSTRKKVNVDGRLWQGVLSATGQPRDLR</sequence>
<dbReference type="PRINTS" id="PR00476">
    <property type="entry name" value="PHFRCTKINASE"/>
</dbReference>
<dbReference type="GO" id="GO:0005524">
    <property type="term" value="F:ATP binding"/>
    <property type="evidence" value="ECO:0007669"/>
    <property type="project" value="UniProtKB-KW"/>
</dbReference>
<dbReference type="GO" id="GO:0003872">
    <property type="term" value="F:6-phosphofructokinase activity"/>
    <property type="evidence" value="ECO:0007669"/>
    <property type="project" value="UniProtKB-EC"/>
</dbReference>
<dbReference type="InterPro" id="IPR000023">
    <property type="entry name" value="Phosphofructokinase_dom"/>
</dbReference>
<evidence type="ECO:0000313" key="13">
    <source>
        <dbReference type="Proteomes" id="UP000535543"/>
    </source>
</evidence>
<dbReference type="InterPro" id="IPR050929">
    <property type="entry name" value="PFKA"/>
</dbReference>
<reference evidence="12 13" key="1">
    <citation type="submission" date="2019-05" db="EMBL/GenBank/DDBJ databases">
        <authorList>
            <person name="Lee S.D."/>
        </authorList>
    </citation>
    <scope>NUCLEOTIDE SEQUENCE [LARGE SCALE GENOMIC DNA]</scope>
    <source>
        <strain evidence="12 13">YC2-7</strain>
    </source>
</reference>
<evidence type="ECO:0000256" key="8">
    <source>
        <dbReference type="ARBA" id="ARBA00023152"/>
    </source>
</evidence>
<feature type="domain" description="Phosphofructokinase" evidence="11">
    <location>
        <begin position="73"/>
        <end position="376"/>
    </location>
</feature>
<dbReference type="EMBL" id="VCQU01000018">
    <property type="protein sequence ID" value="NMN99427.1"/>
    <property type="molecule type" value="Genomic_DNA"/>
</dbReference>
<dbReference type="GO" id="GO:0005737">
    <property type="term" value="C:cytoplasm"/>
    <property type="evidence" value="ECO:0007669"/>
    <property type="project" value="UniProtKB-ARBA"/>
</dbReference>
<comment type="catalytic activity">
    <reaction evidence="10">
        <text>beta-D-fructose 6-phosphate + ATP = beta-D-fructose 1,6-bisphosphate + ADP + H(+)</text>
        <dbReference type="Rhea" id="RHEA:16109"/>
        <dbReference type="ChEBI" id="CHEBI:15378"/>
        <dbReference type="ChEBI" id="CHEBI:30616"/>
        <dbReference type="ChEBI" id="CHEBI:32966"/>
        <dbReference type="ChEBI" id="CHEBI:57634"/>
        <dbReference type="ChEBI" id="CHEBI:456216"/>
        <dbReference type="EC" id="2.7.1.11"/>
    </reaction>
</comment>
<dbReference type="InterPro" id="IPR035966">
    <property type="entry name" value="PKF_sf"/>
</dbReference>
<dbReference type="UniPathway" id="UPA00109">
    <property type="reaction ID" value="UER00182"/>
</dbReference>
<dbReference type="NCBIfam" id="NF005301">
    <property type="entry name" value="PRK06830.1"/>
    <property type="match status" value="1"/>
</dbReference>
<dbReference type="SUPFAM" id="SSF53784">
    <property type="entry name" value="Phosphofructokinase"/>
    <property type="match status" value="1"/>
</dbReference>
<comment type="cofactor">
    <cofactor evidence="1">
        <name>Mg(2+)</name>
        <dbReference type="ChEBI" id="CHEBI:18420"/>
    </cofactor>
</comment>
<keyword evidence="3" id="KW-0479">Metal-binding</keyword>
<keyword evidence="8" id="KW-0324">Glycolysis</keyword>
<keyword evidence="7" id="KW-0460">Magnesium</keyword>
<dbReference type="FunFam" id="3.40.50.450:FF:000002">
    <property type="entry name" value="ATP-dependent 6-phosphofructokinase"/>
    <property type="match status" value="1"/>
</dbReference>
<keyword evidence="2" id="KW-0808">Transferase</keyword>
<comment type="caution">
    <text evidence="12">The sequence shown here is derived from an EMBL/GenBank/DDBJ whole genome shotgun (WGS) entry which is preliminary data.</text>
</comment>
<evidence type="ECO:0000256" key="5">
    <source>
        <dbReference type="ARBA" id="ARBA00022777"/>
    </source>
</evidence>
<dbReference type="GO" id="GO:0046872">
    <property type="term" value="F:metal ion binding"/>
    <property type="evidence" value="ECO:0007669"/>
    <property type="project" value="UniProtKB-KW"/>
</dbReference>
<dbReference type="Proteomes" id="UP000535543">
    <property type="component" value="Unassembled WGS sequence"/>
</dbReference>
<dbReference type="Pfam" id="PF00365">
    <property type="entry name" value="PFK"/>
    <property type="match status" value="1"/>
</dbReference>
<accession>A0A848KVB0</accession>
<dbReference type="InterPro" id="IPR012004">
    <property type="entry name" value="PyroP-dep_PFK_TP0108"/>
</dbReference>
<dbReference type="RefSeq" id="WP_169594700.1">
    <property type="nucleotide sequence ID" value="NZ_VCQU01000018.1"/>
</dbReference>
<dbReference type="GO" id="GO:0006002">
    <property type="term" value="P:fructose 6-phosphate metabolic process"/>
    <property type="evidence" value="ECO:0007669"/>
    <property type="project" value="InterPro"/>
</dbReference>
<comment type="similarity">
    <text evidence="9">Belongs to the phosphofructokinase type A (PFKA) family.</text>
</comment>
<dbReference type="Gene3D" id="3.40.50.450">
    <property type="match status" value="1"/>
</dbReference>
<evidence type="ECO:0000313" key="12">
    <source>
        <dbReference type="EMBL" id="NMN99427.1"/>
    </source>
</evidence>